<feature type="compositionally biased region" description="Basic and acidic residues" evidence="1">
    <location>
        <begin position="167"/>
        <end position="186"/>
    </location>
</feature>
<feature type="region of interest" description="Disordered" evidence="1">
    <location>
        <begin position="1"/>
        <end position="78"/>
    </location>
</feature>
<reference evidence="2 3" key="1">
    <citation type="submission" date="2022-03" db="EMBL/GenBank/DDBJ databases">
        <authorList>
            <person name="Nunn A."/>
            <person name="Chopra R."/>
            <person name="Nunn A."/>
            <person name="Contreras Garrido A."/>
        </authorList>
    </citation>
    <scope>NUCLEOTIDE SEQUENCE [LARGE SCALE GENOMIC DNA]</scope>
</reference>
<proteinExistence type="predicted"/>
<dbReference type="EMBL" id="CAJVSB020000890">
    <property type="protein sequence ID" value="CAH2080414.1"/>
    <property type="molecule type" value="Genomic_DNA"/>
</dbReference>
<comment type="caution">
    <text evidence="2">The sequence shown here is derived from an EMBL/GenBank/DDBJ whole genome shotgun (WGS) entry which is preliminary data.</text>
</comment>
<gene>
    <name evidence="2" type="ORF">TAV2_LOCUS26121</name>
</gene>
<feature type="compositionally biased region" description="Polar residues" evidence="1">
    <location>
        <begin position="220"/>
        <end position="234"/>
    </location>
</feature>
<feature type="compositionally biased region" description="Basic and acidic residues" evidence="1">
    <location>
        <begin position="242"/>
        <end position="258"/>
    </location>
</feature>
<protein>
    <submittedName>
        <fullName evidence="2">Uncharacterized protein</fullName>
    </submittedName>
</protein>
<dbReference type="PANTHER" id="PTHR34572:SF1">
    <property type="entry name" value="GOLGIN FAMILY A PROTEIN"/>
    <property type="match status" value="1"/>
</dbReference>
<sequence>MKRDRVGKLGTDRQPPPEMEGVGARLGRSSTRYGPSSTVFNGPVRKWKKKWVQASPNTSSSNHHHSQTTYRNNGGIANGSNGSEILLYKWTPMGGSSDRSSTGDDDAAAGGPPEEPPRRKFKFVPNLSNCVGLVPFSLPGSLKMDYWGGENKDMQSNKIAVLEEQRDEVVENEAAEKSDHEAKPSDTDPNTVGLISKNDGLDDKPDINDMPVEGTRATDDTQLARQDLNISTLDLSLGLNPRDGDRNSDAKKDQSRDG</sequence>
<evidence type="ECO:0000313" key="3">
    <source>
        <dbReference type="Proteomes" id="UP000836841"/>
    </source>
</evidence>
<feature type="region of interest" description="Disordered" evidence="1">
    <location>
        <begin position="167"/>
        <end position="258"/>
    </location>
</feature>
<feature type="compositionally biased region" description="Polar residues" evidence="1">
    <location>
        <begin position="28"/>
        <end position="40"/>
    </location>
</feature>
<keyword evidence="3" id="KW-1185">Reference proteome</keyword>
<dbReference type="AlphaFoldDB" id="A0AAU9T7Q5"/>
<organism evidence="2 3">
    <name type="scientific">Thlaspi arvense</name>
    <name type="common">Field penny-cress</name>
    <dbReference type="NCBI Taxonomy" id="13288"/>
    <lineage>
        <taxon>Eukaryota</taxon>
        <taxon>Viridiplantae</taxon>
        <taxon>Streptophyta</taxon>
        <taxon>Embryophyta</taxon>
        <taxon>Tracheophyta</taxon>
        <taxon>Spermatophyta</taxon>
        <taxon>Magnoliopsida</taxon>
        <taxon>eudicotyledons</taxon>
        <taxon>Gunneridae</taxon>
        <taxon>Pentapetalae</taxon>
        <taxon>rosids</taxon>
        <taxon>malvids</taxon>
        <taxon>Brassicales</taxon>
        <taxon>Brassicaceae</taxon>
        <taxon>Thlaspideae</taxon>
        <taxon>Thlaspi</taxon>
    </lineage>
</organism>
<dbReference type="PANTHER" id="PTHR34572">
    <property type="entry name" value="GOLGIN FAMILY A PROTEIN"/>
    <property type="match status" value="1"/>
</dbReference>
<name>A0AAU9T7Q5_THLAR</name>
<dbReference type="Proteomes" id="UP000836841">
    <property type="component" value="Unassembled WGS sequence"/>
</dbReference>
<evidence type="ECO:0000256" key="1">
    <source>
        <dbReference type="SAM" id="MobiDB-lite"/>
    </source>
</evidence>
<evidence type="ECO:0000313" key="2">
    <source>
        <dbReference type="EMBL" id="CAH2080414.1"/>
    </source>
</evidence>
<feature type="region of interest" description="Disordered" evidence="1">
    <location>
        <begin position="90"/>
        <end position="121"/>
    </location>
</feature>
<feature type="compositionally biased region" description="Basic and acidic residues" evidence="1">
    <location>
        <begin position="1"/>
        <end position="11"/>
    </location>
</feature>
<feature type="compositionally biased region" description="Low complexity" evidence="1">
    <location>
        <begin position="55"/>
        <end position="78"/>
    </location>
</feature>
<accession>A0AAU9T7Q5</accession>